<evidence type="ECO:0000259" key="5">
    <source>
        <dbReference type="Pfam" id="PF04073"/>
    </source>
</evidence>
<dbReference type="PANTHER" id="PTHR30411">
    <property type="entry name" value="CYTOPLASMIC PROTEIN"/>
    <property type="match status" value="1"/>
</dbReference>
<dbReference type="GO" id="GO:0016829">
    <property type="term" value="F:lyase activity"/>
    <property type="evidence" value="ECO:0007669"/>
    <property type="project" value="UniProtKB-KW"/>
</dbReference>
<comment type="caution">
    <text evidence="6">The sequence shown here is derived from an EMBL/GenBank/DDBJ whole genome shotgun (WGS) entry which is preliminary data.</text>
</comment>
<dbReference type="SUPFAM" id="SSF55826">
    <property type="entry name" value="YbaK/ProRS associated domain"/>
    <property type="match status" value="1"/>
</dbReference>
<proteinExistence type="inferred from homology"/>
<protein>
    <recommendedName>
        <fullName evidence="4">Cys-tRNA(Pro)/Cys-tRNA(Cys) deacylase</fullName>
        <ecNumber evidence="4">4.2.-.-</ecNumber>
    </recommendedName>
</protein>
<keyword evidence="3 4" id="KW-0456">Lyase</keyword>
<dbReference type="InterPro" id="IPR004369">
    <property type="entry name" value="Prolyl-tRNA_editing_YbaK/EbsC"/>
</dbReference>
<evidence type="ECO:0000256" key="4">
    <source>
        <dbReference type="PIRNR" id="PIRNR006181"/>
    </source>
</evidence>
<dbReference type="Gene3D" id="3.90.960.10">
    <property type="entry name" value="YbaK/aminoacyl-tRNA synthetase-associated domain"/>
    <property type="match status" value="1"/>
</dbReference>
<dbReference type="CDD" id="cd00002">
    <property type="entry name" value="YbaK_deacylase"/>
    <property type="match status" value="1"/>
</dbReference>
<dbReference type="InterPro" id="IPR007214">
    <property type="entry name" value="YbaK/aa-tRNA-synth-assoc-dom"/>
</dbReference>
<gene>
    <name evidence="6" type="primary">ybaK</name>
    <name evidence="6" type="ORF">H9702_07365</name>
</gene>
<evidence type="ECO:0000313" key="6">
    <source>
        <dbReference type="EMBL" id="HJC36935.1"/>
    </source>
</evidence>
<dbReference type="PANTHER" id="PTHR30411:SF0">
    <property type="entry name" value="CYS-TRNA(PRO)_CYS-TRNA(CYS) DEACYLASE YBAK"/>
    <property type="match status" value="1"/>
</dbReference>
<feature type="domain" description="YbaK/aminoacyl-tRNA synthetase-associated" evidence="5">
    <location>
        <begin position="33"/>
        <end position="148"/>
    </location>
</feature>
<dbReference type="AlphaFoldDB" id="A0A9D2NT80"/>
<dbReference type="GO" id="GO:0002161">
    <property type="term" value="F:aminoacyl-tRNA deacylase activity"/>
    <property type="evidence" value="ECO:0007669"/>
    <property type="project" value="InterPro"/>
</dbReference>
<dbReference type="NCBIfam" id="TIGR00011">
    <property type="entry name" value="YbaK_EbsC"/>
    <property type="match status" value="1"/>
</dbReference>
<accession>A0A9D2NT80</accession>
<comment type="similarity">
    <text evidence="1 4">Belongs to the prolyl-tRNA editing family. YbaK/EbsC subfamily.</text>
</comment>
<dbReference type="InterPro" id="IPR036754">
    <property type="entry name" value="YbaK/aa-tRNA-synt-asso_dom_sf"/>
</dbReference>
<reference evidence="6" key="2">
    <citation type="submission" date="2021-04" db="EMBL/GenBank/DDBJ databases">
        <authorList>
            <person name="Gilroy R."/>
        </authorList>
    </citation>
    <scope>NUCLEOTIDE SEQUENCE</scope>
    <source>
        <strain evidence="6">CHK187-11901</strain>
    </source>
</reference>
<dbReference type="EMBL" id="DWWM01000048">
    <property type="protein sequence ID" value="HJC36935.1"/>
    <property type="molecule type" value="Genomic_DNA"/>
</dbReference>
<reference evidence="6" key="1">
    <citation type="journal article" date="2021" name="PeerJ">
        <title>Extensive microbial diversity within the chicken gut microbiome revealed by metagenomics and culture.</title>
        <authorList>
            <person name="Gilroy R."/>
            <person name="Ravi A."/>
            <person name="Getino M."/>
            <person name="Pursley I."/>
            <person name="Horton D.L."/>
            <person name="Alikhan N.F."/>
            <person name="Baker D."/>
            <person name="Gharbi K."/>
            <person name="Hall N."/>
            <person name="Watson M."/>
            <person name="Adriaenssens E.M."/>
            <person name="Foster-Nyarko E."/>
            <person name="Jarju S."/>
            <person name="Secka A."/>
            <person name="Antonio M."/>
            <person name="Oren A."/>
            <person name="Chaudhuri R.R."/>
            <person name="La Ragione R."/>
            <person name="Hildebrand F."/>
            <person name="Pallen M.J."/>
        </authorList>
    </citation>
    <scope>NUCLEOTIDE SEQUENCE</scope>
    <source>
        <strain evidence="6">CHK187-11901</strain>
    </source>
</reference>
<dbReference type="EC" id="4.2.-.-" evidence="4"/>
<dbReference type="Pfam" id="PF04073">
    <property type="entry name" value="tRNA_edit"/>
    <property type="match status" value="1"/>
</dbReference>
<name>A0A9D2NT80_9FIRM</name>
<dbReference type="Proteomes" id="UP000823896">
    <property type="component" value="Unassembled WGS sequence"/>
</dbReference>
<evidence type="ECO:0000256" key="1">
    <source>
        <dbReference type="ARBA" id="ARBA00009798"/>
    </source>
</evidence>
<evidence type="ECO:0000256" key="3">
    <source>
        <dbReference type="ARBA" id="ARBA00023239"/>
    </source>
</evidence>
<dbReference type="GO" id="GO:0006412">
    <property type="term" value="P:translation"/>
    <property type="evidence" value="ECO:0007669"/>
    <property type="project" value="UniProtKB-KW"/>
</dbReference>
<evidence type="ECO:0000313" key="7">
    <source>
        <dbReference type="Proteomes" id="UP000823896"/>
    </source>
</evidence>
<sequence>MKINKTNAMRALDNAGIPYTVHAYPHGKEAVDGAEVARLLGQDPDAVFKTLITQSNTGEYLVFMLPVNAVLDLKKAARAANAKHTEMIHVKDITKVSGYVRGGCSPLAMKKSYRTFIEETALLFDTICFSGGKIGIQIEMDPQALIDLMHIIPCDLTQDNA</sequence>
<dbReference type="PIRSF" id="PIRSF006181">
    <property type="entry name" value="EbsC_YbaK"/>
    <property type="match status" value="1"/>
</dbReference>
<keyword evidence="2 4" id="KW-0648">Protein biosynthesis</keyword>
<evidence type="ECO:0000256" key="2">
    <source>
        <dbReference type="ARBA" id="ARBA00022917"/>
    </source>
</evidence>
<organism evidence="6 7">
    <name type="scientific">Candidatus Merdibacter merdavium</name>
    <dbReference type="NCBI Taxonomy" id="2838692"/>
    <lineage>
        <taxon>Bacteria</taxon>
        <taxon>Bacillati</taxon>
        <taxon>Bacillota</taxon>
        <taxon>Erysipelotrichia</taxon>
        <taxon>Erysipelotrichales</taxon>
        <taxon>Erysipelotrichaceae</taxon>
        <taxon>Merdibacter</taxon>
    </lineage>
</organism>